<gene>
    <name evidence="2" type="ORF">GC101_04165</name>
</gene>
<comment type="caution">
    <text evidence="2">The sequence shown here is derived from an EMBL/GenBank/DDBJ whole genome shotgun (WGS) entry which is preliminary data.</text>
</comment>
<feature type="signal peptide" evidence="1">
    <location>
        <begin position="1"/>
        <end position="22"/>
    </location>
</feature>
<reference evidence="2 3" key="1">
    <citation type="submission" date="2019-10" db="EMBL/GenBank/DDBJ databases">
        <title>Description of Paenibacillus terricola sp. nov.</title>
        <authorList>
            <person name="Carlier A."/>
            <person name="Qi S."/>
        </authorList>
    </citation>
    <scope>NUCLEOTIDE SEQUENCE [LARGE SCALE GENOMIC DNA]</scope>
    <source>
        <strain evidence="2 3">LMG 31459</strain>
    </source>
</reference>
<accession>A0ABX1YCG9</accession>
<dbReference type="EMBL" id="WHOB01000016">
    <property type="protein sequence ID" value="NOU78069.1"/>
    <property type="molecule type" value="Genomic_DNA"/>
</dbReference>
<sequence>MKKTIILLACVFLLAACEENSAGGTVNETQVQLDAQKLDFLQKENEALKNLLSEPPSQPQTKEAVTPDTFKASDHENRLLDSVTFRNLQYRFFNKSADNSAEIGVAKVDEGAVEIYFQFTRENDIWLFDGMITN</sequence>
<feature type="chain" id="PRO_5045854225" description="DUF4829 domain-containing protein" evidence="1">
    <location>
        <begin position="23"/>
        <end position="134"/>
    </location>
</feature>
<evidence type="ECO:0000313" key="2">
    <source>
        <dbReference type="EMBL" id="NOU78069.1"/>
    </source>
</evidence>
<name>A0ABX1YCG9_9BACL</name>
<evidence type="ECO:0008006" key="4">
    <source>
        <dbReference type="Google" id="ProtNLM"/>
    </source>
</evidence>
<dbReference type="Proteomes" id="UP000596857">
    <property type="component" value="Unassembled WGS sequence"/>
</dbReference>
<dbReference type="RefSeq" id="WP_171716189.1">
    <property type="nucleotide sequence ID" value="NZ_WHOB01000016.1"/>
</dbReference>
<dbReference type="PROSITE" id="PS51257">
    <property type="entry name" value="PROKAR_LIPOPROTEIN"/>
    <property type="match status" value="1"/>
</dbReference>
<protein>
    <recommendedName>
        <fullName evidence="4">DUF4829 domain-containing protein</fullName>
    </recommendedName>
</protein>
<keyword evidence="1" id="KW-0732">Signal</keyword>
<keyword evidence="3" id="KW-1185">Reference proteome</keyword>
<evidence type="ECO:0000313" key="3">
    <source>
        <dbReference type="Proteomes" id="UP000596857"/>
    </source>
</evidence>
<evidence type="ECO:0000256" key="1">
    <source>
        <dbReference type="SAM" id="SignalP"/>
    </source>
</evidence>
<organism evidence="2 3">
    <name type="scientific">Paenibacillus phytohabitans</name>
    <dbReference type="NCBI Taxonomy" id="2654978"/>
    <lineage>
        <taxon>Bacteria</taxon>
        <taxon>Bacillati</taxon>
        <taxon>Bacillota</taxon>
        <taxon>Bacilli</taxon>
        <taxon>Bacillales</taxon>
        <taxon>Paenibacillaceae</taxon>
        <taxon>Paenibacillus</taxon>
    </lineage>
</organism>
<proteinExistence type="predicted"/>